<accession>A0A0L0NU03</accession>
<dbReference type="EMBL" id="LGST01000041">
    <property type="protein sequence ID" value="KND97646.1"/>
    <property type="molecule type" value="Genomic_DNA"/>
</dbReference>
<evidence type="ECO:0000313" key="2">
    <source>
        <dbReference type="Proteomes" id="UP000037122"/>
    </source>
</evidence>
<dbReference type="Proteomes" id="UP000037122">
    <property type="component" value="Unassembled WGS sequence"/>
</dbReference>
<evidence type="ECO:0000313" key="1">
    <source>
        <dbReference type="EMBL" id="KND97646.1"/>
    </source>
</evidence>
<sequence length="60" mass="6426">MQKLRSGTLCIRGALITRVKSDASGEESDTMGKFGGKTLWSSTLQIVGRLEVGVQDRVTG</sequence>
<gene>
    <name evidence="1" type="ORF">QG37_06045</name>
</gene>
<reference evidence="2" key="1">
    <citation type="journal article" date="2015" name="BMC Genomics">
        <title>Draft genome of a commonly misdiagnosed multidrug resistant pathogen Candida auris.</title>
        <authorList>
            <person name="Chatterjee S."/>
            <person name="Alampalli S.V."/>
            <person name="Nageshan R.K."/>
            <person name="Chettiar S.T."/>
            <person name="Joshi S."/>
            <person name="Tatu U.S."/>
        </authorList>
    </citation>
    <scope>NUCLEOTIDE SEQUENCE [LARGE SCALE GENOMIC DNA]</scope>
    <source>
        <strain evidence="2">6684</strain>
    </source>
</reference>
<proteinExistence type="predicted"/>
<protein>
    <submittedName>
        <fullName evidence="1">Uncharacterized protein</fullName>
    </submittedName>
</protein>
<dbReference type="VEuPathDB" id="FungiDB:QG37_06045"/>
<organism evidence="1 2">
    <name type="scientific">Candidozyma auris</name>
    <name type="common">Yeast</name>
    <name type="synonym">Candida auris</name>
    <dbReference type="NCBI Taxonomy" id="498019"/>
    <lineage>
        <taxon>Eukaryota</taxon>
        <taxon>Fungi</taxon>
        <taxon>Dikarya</taxon>
        <taxon>Ascomycota</taxon>
        <taxon>Saccharomycotina</taxon>
        <taxon>Pichiomycetes</taxon>
        <taxon>Metschnikowiaceae</taxon>
        <taxon>Candidozyma</taxon>
    </lineage>
</organism>
<name>A0A0L0NU03_CANAR</name>
<comment type="caution">
    <text evidence="1">The sequence shown here is derived from an EMBL/GenBank/DDBJ whole genome shotgun (WGS) entry which is preliminary data.</text>
</comment>
<dbReference type="AlphaFoldDB" id="A0A0L0NU03"/>